<keyword evidence="4" id="KW-1185">Reference proteome</keyword>
<accession>A0ABY5L8S5</accession>
<evidence type="ECO:0000256" key="2">
    <source>
        <dbReference type="ARBA" id="ARBA00022801"/>
    </source>
</evidence>
<reference evidence="3" key="1">
    <citation type="submission" date="2022-07" db="EMBL/GenBank/DDBJ databases">
        <title>Sphingomonas sp. nov., a novel bacterium isolated from the north slope of the Mount Everest.</title>
        <authorList>
            <person name="Cui X."/>
            <person name="Liu Y."/>
        </authorList>
    </citation>
    <scope>NUCLEOTIDE SEQUENCE</scope>
    <source>
        <strain evidence="3">S5-59</strain>
    </source>
</reference>
<evidence type="ECO:0000313" key="4">
    <source>
        <dbReference type="Proteomes" id="UP001058533"/>
    </source>
</evidence>
<dbReference type="PANTHER" id="PTHR43037:SF1">
    <property type="entry name" value="BLL1128 PROTEIN"/>
    <property type="match status" value="1"/>
</dbReference>
<keyword evidence="1" id="KW-0732">Signal</keyword>
<organism evidence="3 4">
    <name type="scientific">Sphingomonas qomolangmaensis</name>
    <dbReference type="NCBI Taxonomy" id="2918765"/>
    <lineage>
        <taxon>Bacteria</taxon>
        <taxon>Pseudomonadati</taxon>
        <taxon>Pseudomonadota</taxon>
        <taxon>Alphaproteobacteria</taxon>
        <taxon>Sphingomonadales</taxon>
        <taxon>Sphingomonadaceae</taxon>
        <taxon>Sphingomonas</taxon>
    </lineage>
</organism>
<dbReference type="SUPFAM" id="SSF53474">
    <property type="entry name" value="alpha/beta-Hydrolases"/>
    <property type="match status" value="2"/>
</dbReference>
<dbReference type="RefSeq" id="WP_256506179.1">
    <property type="nucleotide sequence ID" value="NZ_CP101740.1"/>
</dbReference>
<proteinExistence type="predicted"/>
<name>A0ABY5L8S5_9SPHN</name>
<dbReference type="Proteomes" id="UP001058533">
    <property type="component" value="Chromosome"/>
</dbReference>
<dbReference type="Gene3D" id="3.40.50.1820">
    <property type="entry name" value="alpha/beta hydrolase"/>
    <property type="match status" value="1"/>
</dbReference>
<dbReference type="EMBL" id="CP101740">
    <property type="protein sequence ID" value="UUL82361.1"/>
    <property type="molecule type" value="Genomic_DNA"/>
</dbReference>
<keyword evidence="2" id="KW-0378">Hydrolase</keyword>
<evidence type="ECO:0000256" key="1">
    <source>
        <dbReference type="ARBA" id="ARBA00022729"/>
    </source>
</evidence>
<gene>
    <name evidence="3" type="ORF">NMP03_14470</name>
</gene>
<dbReference type="InterPro" id="IPR029058">
    <property type="entry name" value="AB_hydrolase_fold"/>
</dbReference>
<dbReference type="PANTHER" id="PTHR43037">
    <property type="entry name" value="UNNAMED PRODUCT-RELATED"/>
    <property type="match status" value="1"/>
</dbReference>
<dbReference type="Pfam" id="PF10503">
    <property type="entry name" value="Esterase_PHB"/>
    <property type="match status" value="1"/>
</dbReference>
<dbReference type="InterPro" id="IPR010126">
    <property type="entry name" value="Esterase_phb"/>
</dbReference>
<evidence type="ECO:0000313" key="3">
    <source>
        <dbReference type="EMBL" id="UUL82361.1"/>
    </source>
</evidence>
<protein>
    <submittedName>
        <fullName evidence="3">PHB depolymerase family esterase</fullName>
    </submittedName>
</protein>
<dbReference type="NCBIfam" id="TIGR01840">
    <property type="entry name" value="esterase_phb"/>
    <property type="match status" value="1"/>
</dbReference>
<dbReference type="InterPro" id="IPR050955">
    <property type="entry name" value="Plant_Biomass_Hydrol_Est"/>
</dbReference>
<sequence>MPSMAETIERLRSGLPASNAAPSRLTPLTGFGSNPGALLGYCHVPQQLAPSAPLVVVLHGCTQNAAAYDHGSGWSDLADRHGFALLFPEQQRSNNANTCFNWFEPQDIRRDAGEALSIRQMVSAMCDAHAIDPRRVYVTGLSAGGAMANVMLATYPDVFAGGAIVAGLPFGTATGVPQALERMRGQGGASGAELGALVRAASPHRGPWPTISVWHGASDHTVVPANAAAILDQWRDVHQLGAAPARSGVVDGHRHRVWTDRSGRAVIEEYHIKGFGHGTPLATTGADACGAVGPHMLEAGISSSVHIARHWGLLRAGIDSTAPRAAATPRATAHVHAAAQPAAASVANSVNDVIEKALRSAGLMR</sequence>